<sequence length="103" mass="12141">MMKNLQKNMLSSIIDERVKAEKEAEVRAEKEAVEARLAKEREIELEKFNLQLEVNKSMPKESVSQVDQPKFDLSRILPKFNPKEDEIGLYLTMFERQLKFVNI</sequence>
<reference evidence="1 2" key="1">
    <citation type="submission" date="2013-11" db="EMBL/GenBank/DDBJ databases">
        <title>Genome sequencing of Stegodyphus mimosarum.</title>
        <authorList>
            <person name="Bechsgaard J."/>
        </authorList>
    </citation>
    <scope>NUCLEOTIDE SEQUENCE [LARGE SCALE GENOMIC DNA]</scope>
</reference>
<protein>
    <submittedName>
        <fullName evidence="1">Uncharacterized protein</fullName>
    </submittedName>
</protein>
<dbReference type="Proteomes" id="UP000054359">
    <property type="component" value="Unassembled WGS sequence"/>
</dbReference>
<organism evidence="1 2">
    <name type="scientific">Stegodyphus mimosarum</name>
    <name type="common">African social velvet spider</name>
    <dbReference type="NCBI Taxonomy" id="407821"/>
    <lineage>
        <taxon>Eukaryota</taxon>
        <taxon>Metazoa</taxon>
        <taxon>Ecdysozoa</taxon>
        <taxon>Arthropoda</taxon>
        <taxon>Chelicerata</taxon>
        <taxon>Arachnida</taxon>
        <taxon>Araneae</taxon>
        <taxon>Araneomorphae</taxon>
        <taxon>Entelegynae</taxon>
        <taxon>Eresoidea</taxon>
        <taxon>Eresidae</taxon>
        <taxon>Stegodyphus</taxon>
    </lineage>
</organism>
<feature type="non-terminal residue" evidence="1">
    <location>
        <position position="103"/>
    </location>
</feature>
<accession>A0A087UUK9</accession>
<proteinExistence type="predicted"/>
<dbReference type="OrthoDB" id="6434715at2759"/>
<keyword evidence="2" id="KW-1185">Reference proteome</keyword>
<dbReference type="EMBL" id="KK121694">
    <property type="protein sequence ID" value="KFM81048.1"/>
    <property type="molecule type" value="Genomic_DNA"/>
</dbReference>
<gene>
    <name evidence="1" type="ORF">X975_04546</name>
</gene>
<name>A0A087UUK9_STEMI</name>
<evidence type="ECO:0000313" key="1">
    <source>
        <dbReference type="EMBL" id="KFM81048.1"/>
    </source>
</evidence>
<dbReference type="AlphaFoldDB" id="A0A087UUK9"/>
<evidence type="ECO:0000313" key="2">
    <source>
        <dbReference type="Proteomes" id="UP000054359"/>
    </source>
</evidence>